<name>A0AA41T4P4_SCICA</name>
<evidence type="ECO:0000313" key="6">
    <source>
        <dbReference type="Proteomes" id="UP001166674"/>
    </source>
</evidence>
<dbReference type="GO" id="GO:0019814">
    <property type="term" value="C:immunoglobulin complex"/>
    <property type="evidence" value="ECO:0007669"/>
    <property type="project" value="UniProtKB-KW"/>
</dbReference>
<dbReference type="GO" id="GO:0005576">
    <property type="term" value="C:extracellular region"/>
    <property type="evidence" value="ECO:0007669"/>
    <property type="project" value="UniProtKB-ARBA"/>
</dbReference>
<proteinExistence type="predicted"/>
<comment type="caution">
    <text evidence="5">The sequence shown here is derived from an EMBL/GenBank/DDBJ whole genome shotgun (WGS) entry which is preliminary data.</text>
</comment>
<keyword evidence="2" id="KW-1064">Adaptive immunity</keyword>
<dbReference type="SMART" id="SM00406">
    <property type="entry name" value="IGv"/>
    <property type="match status" value="1"/>
</dbReference>
<dbReference type="InterPro" id="IPR050199">
    <property type="entry name" value="IgHV"/>
</dbReference>
<dbReference type="EMBL" id="JAATJV010386208">
    <property type="protein sequence ID" value="MBZ3883289.1"/>
    <property type="molecule type" value="Genomic_DNA"/>
</dbReference>
<feature type="domain" description="Immunoglobulin V-set" evidence="4">
    <location>
        <begin position="56"/>
        <end position="130"/>
    </location>
</feature>
<evidence type="ECO:0000259" key="4">
    <source>
        <dbReference type="SMART" id="SM00406"/>
    </source>
</evidence>
<dbReference type="InterPro" id="IPR013783">
    <property type="entry name" value="Ig-like_fold"/>
</dbReference>
<evidence type="ECO:0000256" key="2">
    <source>
        <dbReference type="ARBA" id="ARBA00023130"/>
    </source>
</evidence>
<dbReference type="GO" id="GO:0002250">
    <property type="term" value="P:adaptive immune response"/>
    <property type="evidence" value="ECO:0007669"/>
    <property type="project" value="UniProtKB-KW"/>
</dbReference>
<protein>
    <submittedName>
        <fullName evidence="5">Ig heavy chain V-III region CAM</fullName>
    </submittedName>
</protein>
<keyword evidence="3" id="KW-1280">Immunoglobulin</keyword>
<dbReference type="Gene3D" id="2.60.40.10">
    <property type="entry name" value="Immunoglobulins"/>
    <property type="match status" value="3"/>
</dbReference>
<evidence type="ECO:0000256" key="3">
    <source>
        <dbReference type="ARBA" id="ARBA00043265"/>
    </source>
</evidence>
<dbReference type="InterPro" id="IPR036179">
    <property type="entry name" value="Ig-like_dom_sf"/>
</dbReference>
<keyword evidence="1" id="KW-0391">Immunity</keyword>
<accession>A0AA41T4P4</accession>
<organism evidence="5 6">
    <name type="scientific">Sciurus carolinensis</name>
    <name type="common">Eastern gray squirrel</name>
    <dbReference type="NCBI Taxonomy" id="30640"/>
    <lineage>
        <taxon>Eukaryota</taxon>
        <taxon>Metazoa</taxon>
        <taxon>Chordata</taxon>
        <taxon>Craniata</taxon>
        <taxon>Vertebrata</taxon>
        <taxon>Euteleostomi</taxon>
        <taxon>Mammalia</taxon>
        <taxon>Eutheria</taxon>
        <taxon>Euarchontoglires</taxon>
        <taxon>Glires</taxon>
        <taxon>Rodentia</taxon>
        <taxon>Sciuromorpha</taxon>
        <taxon>Sciuridae</taxon>
        <taxon>Sciurinae</taxon>
        <taxon>Sciurini</taxon>
        <taxon>Sciurus</taxon>
    </lineage>
</organism>
<reference evidence="5" key="1">
    <citation type="submission" date="2020-03" db="EMBL/GenBank/DDBJ databases">
        <title>Studies in the Genomics of Life Span.</title>
        <authorList>
            <person name="Glass D."/>
        </authorList>
    </citation>
    <scope>NUCLEOTIDE SEQUENCE</scope>
    <source>
        <strain evidence="5">SUZIE</strain>
        <tissue evidence="5">Muscle</tissue>
    </source>
</reference>
<dbReference type="SUPFAM" id="SSF48726">
    <property type="entry name" value="Immunoglobulin"/>
    <property type="match status" value="3"/>
</dbReference>
<dbReference type="AlphaFoldDB" id="A0AA41T4P4"/>
<sequence>MSKNQFSLQLRSLTYQDMSTYYCARDTVKGPQCEPDTNLPAEIQGHQRALSTQGAQSQPSSSNYWMHWVRQAPGKELEWVGYISRDGGSTYFPDSVKGRFTISRDNSKNTLYLQMSSLRAEDTATYYCARDTGAQGQQGALSTQRAQIHTGAGVQCEVQLVESGGGLVQPGGTLRLSCAASGFTFSSYWMNRFCWALQKSLGLLGLLIKKEVKETMLTQ</sequence>
<dbReference type="PANTHER" id="PTHR23266">
    <property type="entry name" value="IMMUNOGLOBULIN HEAVY CHAIN"/>
    <property type="match status" value="1"/>
</dbReference>
<gene>
    <name evidence="5" type="ORF">SUZIE_172195</name>
</gene>
<dbReference type="InterPro" id="IPR013106">
    <property type="entry name" value="Ig_V-set"/>
</dbReference>
<evidence type="ECO:0000256" key="1">
    <source>
        <dbReference type="ARBA" id="ARBA00022859"/>
    </source>
</evidence>
<dbReference type="Pfam" id="PF07686">
    <property type="entry name" value="V-set"/>
    <property type="match status" value="1"/>
</dbReference>
<keyword evidence="6" id="KW-1185">Reference proteome</keyword>
<evidence type="ECO:0000313" key="5">
    <source>
        <dbReference type="EMBL" id="MBZ3883289.1"/>
    </source>
</evidence>
<dbReference type="Proteomes" id="UP001166674">
    <property type="component" value="Unassembled WGS sequence"/>
</dbReference>